<evidence type="ECO:0000313" key="4">
    <source>
        <dbReference type="Proteomes" id="UP000054524"/>
    </source>
</evidence>
<keyword evidence="1" id="KW-0175">Coiled coil</keyword>
<comment type="caution">
    <text evidence="3">The sequence shown here is derived from an EMBL/GenBank/DDBJ whole genome shotgun (WGS) entry which is preliminary data.</text>
</comment>
<protein>
    <submittedName>
        <fullName evidence="3">Uncharacterized protein</fullName>
    </submittedName>
</protein>
<accession>A0A086J0T2</accession>
<reference evidence="3 4" key="1">
    <citation type="journal article" date="2014" name="Genome Announc.">
        <title>Genome Sequence of the Microsporidian Species Nematocida sp1 Strain ERTm6 (ATCC PRA-372).</title>
        <authorList>
            <person name="Bakowski M.A."/>
            <person name="Priest M."/>
            <person name="Young S."/>
            <person name="Cuomo C.A."/>
            <person name="Troemel E.R."/>
        </authorList>
    </citation>
    <scope>NUCLEOTIDE SEQUENCE [LARGE SCALE GENOMIC DNA]</scope>
    <source>
        <strain evidence="3 4">ERTm6</strain>
    </source>
</reference>
<dbReference type="AlphaFoldDB" id="A0A086J0T2"/>
<keyword evidence="4" id="KW-1185">Reference proteome</keyword>
<dbReference type="Pfam" id="PF17023">
    <property type="entry name" value="DUF5098"/>
    <property type="match status" value="1"/>
</dbReference>
<dbReference type="GeneID" id="77676707"/>
<organism evidence="3 4">
    <name type="scientific">Nematocida ausubeli (strain ATCC PRA-371 / ERTm2)</name>
    <name type="common">Nematode killer fungus</name>
    <dbReference type="NCBI Taxonomy" id="1913371"/>
    <lineage>
        <taxon>Eukaryota</taxon>
        <taxon>Fungi</taxon>
        <taxon>Fungi incertae sedis</taxon>
        <taxon>Microsporidia</taxon>
        <taxon>Nematocida</taxon>
    </lineage>
</organism>
<dbReference type="RefSeq" id="XP_052904305.1">
    <property type="nucleotide sequence ID" value="XM_053049355.1"/>
</dbReference>
<gene>
    <name evidence="3" type="ORF">NESG_01734</name>
</gene>
<evidence type="ECO:0000256" key="1">
    <source>
        <dbReference type="SAM" id="Coils"/>
    </source>
</evidence>
<feature type="coiled-coil region" evidence="1">
    <location>
        <begin position="83"/>
        <end position="110"/>
    </location>
</feature>
<dbReference type="EMBL" id="AKIJ01000004">
    <property type="protein sequence ID" value="KFG25750.1"/>
    <property type="molecule type" value="Genomic_DNA"/>
</dbReference>
<feature type="region of interest" description="Disordered" evidence="2">
    <location>
        <begin position="409"/>
        <end position="433"/>
    </location>
</feature>
<dbReference type="Proteomes" id="UP000054524">
    <property type="component" value="Unassembled WGS sequence"/>
</dbReference>
<proteinExistence type="predicted"/>
<sequence length="433" mass="49438">MLFPEINILVNKAKHASSIYKQASAAQAAALQVFSESTVFSNTAYSADPLMISILKHCNLHLLTLKSMHKMACTVSRELDAAVKIAENYVAKTSEDMKNTENKLDNKMKSIYTAAETRKSAFSTEKYDIWKAEIELKEAIFSYIKEETSFHSLKNATINKSREVYNELLKSYYKSLQDFTSSSEAISNNFLNEVSQDPFLKPALLPDEFLEISAEKTNAQDVLKGSIPQNIGEKQSLTQDEQTRYNELHTQIMHSTYNHRSNFAPAVHSCGLFLVPKVSQDEILFIICTNTNYLHGFSFYSKLEELSHLLPEEKEGFVPSLRHALINFNEKQIEKIHAYLLNSIGCLKTVSKVFPISLKNKTVYLQGDKEIVIKEESFFPRIIKIQAFHSQQIQKFSWFLSDPSINAERTTEEAPIDQEQETAWSPIPYDNPW</sequence>
<dbReference type="InterPro" id="IPR031505">
    <property type="entry name" value="DUF5098"/>
</dbReference>
<name>A0A086J0T2_NEMA1</name>
<evidence type="ECO:0000313" key="3">
    <source>
        <dbReference type="EMBL" id="KFG25750.1"/>
    </source>
</evidence>
<dbReference type="HOGENOM" id="CLU_051888_0_0_1"/>
<evidence type="ECO:0000256" key="2">
    <source>
        <dbReference type="SAM" id="MobiDB-lite"/>
    </source>
</evidence>